<dbReference type="PANTHER" id="PTHR23427">
    <property type="entry name" value="SURFEIT LOCUS PROTEIN"/>
    <property type="match status" value="1"/>
</dbReference>
<reference evidence="8 9" key="1">
    <citation type="submission" date="2023-09" db="EMBL/GenBank/DDBJ databases">
        <authorList>
            <person name="Rey-Velasco X."/>
        </authorList>
    </citation>
    <scope>NUCLEOTIDE SEQUENCE [LARGE SCALE GENOMIC DNA]</scope>
    <source>
        <strain evidence="8 9">W311</strain>
    </source>
</reference>
<dbReference type="PROSITE" id="PS50895">
    <property type="entry name" value="SURF1"/>
    <property type="match status" value="1"/>
</dbReference>
<comment type="similarity">
    <text evidence="2 6">Belongs to the SURF1 family.</text>
</comment>
<feature type="region of interest" description="Disordered" evidence="7">
    <location>
        <begin position="1"/>
        <end position="22"/>
    </location>
</feature>
<dbReference type="PANTHER" id="PTHR23427:SF2">
    <property type="entry name" value="SURFEIT LOCUS PROTEIN 1"/>
    <property type="match status" value="1"/>
</dbReference>
<evidence type="ECO:0000256" key="2">
    <source>
        <dbReference type="ARBA" id="ARBA00007165"/>
    </source>
</evidence>
<evidence type="ECO:0000256" key="6">
    <source>
        <dbReference type="RuleBase" id="RU363076"/>
    </source>
</evidence>
<evidence type="ECO:0000313" key="9">
    <source>
        <dbReference type="Proteomes" id="UP001302249"/>
    </source>
</evidence>
<sequence>MTNGGVPGGAPPPPAPPAEPARRPRSALRLGILFAVGLAVFAGFVALGVWQVHRRAWKLDLIARVEHRIHAAPRAAPGPARWPQVSEKSAEYAHVRIAGRYLDVPNTLVQASTDLGVGHWVLSPLESDRGFVVLVNRGFVPAGTAAPPSPGGKVRVTGLLRISQPGGGFLRDNDPAAGRWYSRDVRAIATARGLDRVAPYFIDADARPGGGGDRLPVGGLTVVSFPNNHLGYALTWFALAAMTAGALVFLVVDERRLR</sequence>
<dbReference type="Proteomes" id="UP001302249">
    <property type="component" value="Chromosome"/>
</dbReference>
<accession>A0ABZ0BBV2</accession>
<feature type="transmembrane region" description="Helical" evidence="6">
    <location>
        <begin position="230"/>
        <end position="252"/>
    </location>
</feature>
<dbReference type="InterPro" id="IPR045214">
    <property type="entry name" value="Surf1/Surf4"/>
</dbReference>
<evidence type="ECO:0000256" key="3">
    <source>
        <dbReference type="ARBA" id="ARBA00022692"/>
    </source>
</evidence>
<evidence type="ECO:0000256" key="7">
    <source>
        <dbReference type="SAM" id="MobiDB-lite"/>
    </source>
</evidence>
<dbReference type="CDD" id="cd06662">
    <property type="entry name" value="SURF1"/>
    <property type="match status" value="1"/>
</dbReference>
<evidence type="ECO:0000256" key="1">
    <source>
        <dbReference type="ARBA" id="ARBA00004370"/>
    </source>
</evidence>
<dbReference type="EMBL" id="CP135076">
    <property type="protein sequence ID" value="WNO54769.1"/>
    <property type="molecule type" value="Genomic_DNA"/>
</dbReference>
<organism evidence="8 9">
    <name type="scientific">Stakelama saccharophila</name>
    <dbReference type="NCBI Taxonomy" id="3075605"/>
    <lineage>
        <taxon>Bacteria</taxon>
        <taxon>Pseudomonadati</taxon>
        <taxon>Pseudomonadota</taxon>
        <taxon>Alphaproteobacteria</taxon>
        <taxon>Sphingomonadales</taxon>
        <taxon>Sphingomonadaceae</taxon>
        <taxon>Stakelama</taxon>
    </lineage>
</organism>
<protein>
    <recommendedName>
        <fullName evidence="6">SURF1-like protein</fullName>
    </recommendedName>
</protein>
<keyword evidence="5 6" id="KW-0472">Membrane</keyword>
<dbReference type="Pfam" id="PF02104">
    <property type="entry name" value="SURF1"/>
    <property type="match status" value="1"/>
</dbReference>
<evidence type="ECO:0000313" key="8">
    <source>
        <dbReference type="EMBL" id="WNO54769.1"/>
    </source>
</evidence>
<dbReference type="InterPro" id="IPR002994">
    <property type="entry name" value="Surf1/Shy1"/>
</dbReference>
<evidence type="ECO:0000256" key="5">
    <source>
        <dbReference type="ARBA" id="ARBA00023136"/>
    </source>
</evidence>
<keyword evidence="4 6" id="KW-1133">Transmembrane helix</keyword>
<keyword evidence="9" id="KW-1185">Reference proteome</keyword>
<evidence type="ECO:0000256" key="4">
    <source>
        <dbReference type="ARBA" id="ARBA00022989"/>
    </source>
</evidence>
<comment type="subcellular location">
    <subcellularLocation>
        <location evidence="6">Cell membrane</location>
        <topology evidence="6">Multi-pass membrane protein</topology>
    </subcellularLocation>
    <subcellularLocation>
        <location evidence="1">Membrane</location>
    </subcellularLocation>
</comment>
<feature type="transmembrane region" description="Helical" evidence="6">
    <location>
        <begin position="30"/>
        <end position="50"/>
    </location>
</feature>
<feature type="compositionally biased region" description="Pro residues" evidence="7">
    <location>
        <begin position="9"/>
        <end position="19"/>
    </location>
</feature>
<proteinExistence type="inferred from homology"/>
<gene>
    <name evidence="8" type="ORF">RPR59_05850</name>
</gene>
<keyword evidence="3 6" id="KW-0812">Transmembrane</keyword>
<keyword evidence="6" id="KW-1003">Cell membrane</keyword>
<name>A0ABZ0BBV2_9SPHN</name>